<sequence>MKSYIKLLIYSCIFCCVVYFILTGGVALFIYLTKNYFFYPLEQIKRTFFFGTISGVTITVAAFVFNKIGEHKTRKSPPSNPD</sequence>
<keyword evidence="1" id="KW-1133">Transmembrane helix</keyword>
<dbReference type="AlphaFoldDB" id="A0A506Q4K7"/>
<protein>
    <submittedName>
        <fullName evidence="2">Uncharacterized protein</fullName>
    </submittedName>
</protein>
<feature type="transmembrane region" description="Helical" evidence="1">
    <location>
        <begin position="7"/>
        <end position="32"/>
    </location>
</feature>
<organism evidence="2 3">
    <name type="scientific">Pantoea deleyi</name>
    <dbReference type="NCBI Taxonomy" id="470932"/>
    <lineage>
        <taxon>Bacteria</taxon>
        <taxon>Pseudomonadati</taxon>
        <taxon>Pseudomonadota</taxon>
        <taxon>Gammaproteobacteria</taxon>
        <taxon>Enterobacterales</taxon>
        <taxon>Erwiniaceae</taxon>
        <taxon>Pantoea</taxon>
    </lineage>
</organism>
<reference evidence="2 3" key="1">
    <citation type="submission" date="2019-06" db="EMBL/GenBank/DDBJ databases">
        <title>Taxogenomics and systematics of the genus Pantoea.</title>
        <authorList>
            <person name="Tambong J.T."/>
        </authorList>
    </citation>
    <scope>NUCLEOTIDE SEQUENCE [LARGE SCALE GENOMIC DNA]</scope>
    <source>
        <strain evidence="2 3">LMG 24200</strain>
    </source>
</reference>
<evidence type="ECO:0000256" key="1">
    <source>
        <dbReference type="SAM" id="Phobius"/>
    </source>
</evidence>
<comment type="caution">
    <text evidence="2">The sequence shown here is derived from an EMBL/GenBank/DDBJ whole genome shotgun (WGS) entry which is preliminary data.</text>
</comment>
<dbReference type="EMBL" id="VHJA01000060">
    <property type="protein sequence ID" value="TPV40867.1"/>
    <property type="molecule type" value="Genomic_DNA"/>
</dbReference>
<keyword evidence="3" id="KW-1185">Reference proteome</keyword>
<accession>A0A506Q4K7</accession>
<proteinExistence type="predicted"/>
<evidence type="ECO:0000313" key="2">
    <source>
        <dbReference type="EMBL" id="TPV40867.1"/>
    </source>
</evidence>
<keyword evidence="1" id="KW-0812">Transmembrane</keyword>
<keyword evidence="1" id="KW-0472">Membrane</keyword>
<dbReference type="Proteomes" id="UP000317747">
    <property type="component" value="Unassembled WGS sequence"/>
</dbReference>
<dbReference type="OrthoDB" id="6556333at2"/>
<gene>
    <name evidence="2" type="ORF">FJW01_14330</name>
</gene>
<feature type="transmembrane region" description="Helical" evidence="1">
    <location>
        <begin position="47"/>
        <end position="65"/>
    </location>
</feature>
<evidence type="ECO:0000313" key="3">
    <source>
        <dbReference type="Proteomes" id="UP000317747"/>
    </source>
</evidence>
<name>A0A506Q4K7_9GAMM</name>